<dbReference type="VEuPathDB" id="PlasmoDB:POWCR01_000185500"/>
<keyword evidence="1" id="KW-0812">Transmembrane</keyword>
<gene>
    <name evidence="2" type="primary">PocGH01_00214100</name>
    <name evidence="2" type="ORF">POCGH01_00214100</name>
</gene>
<dbReference type="AlphaFoldDB" id="A0A1D3JFC5"/>
<accession>A0A1D3JFC5</accession>
<evidence type="ECO:0000256" key="1">
    <source>
        <dbReference type="SAM" id="Phobius"/>
    </source>
</evidence>
<reference evidence="2 3" key="1">
    <citation type="submission" date="2016-06" db="EMBL/GenBank/DDBJ databases">
        <authorList>
            <consortium name="Pathogen Informatics"/>
        </authorList>
    </citation>
    <scope>NUCLEOTIDE SEQUENCE [LARGE SCALE GENOMIC DNA]</scope>
    <source>
        <strain evidence="2">PocGH01</strain>
    </source>
</reference>
<evidence type="ECO:0000313" key="2">
    <source>
        <dbReference type="EMBL" id="SBT84633.1"/>
    </source>
</evidence>
<dbReference type="VEuPathDB" id="PlasmoDB:PocGH01_00214100"/>
<dbReference type="EMBL" id="FLRI01000553">
    <property type="protein sequence ID" value="SBT84633.1"/>
    <property type="molecule type" value="Genomic_DNA"/>
</dbReference>
<organism evidence="2 3">
    <name type="scientific">Plasmodium ovale</name>
    <name type="common">malaria parasite P. ovale</name>
    <dbReference type="NCBI Taxonomy" id="36330"/>
    <lineage>
        <taxon>Eukaryota</taxon>
        <taxon>Sar</taxon>
        <taxon>Alveolata</taxon>
        <taxon>Apicomplexa</taxon>
        <taxon>Aconoidasida</taxon>
        <taxon>Haemosporida</taxon>
        <taxon>Plasmodiidae</taxon>
        <taxon>Plasmodium</taxon>
        <taxon>Plasmodium (Plasmodium)</taxon>
    </lineage>
</organism>
<keyword evidence="3" id="KW-1185">Reference proteome</keyword>
<feature type="transmembrane region" description="Helical" evidence="1">
    <location>
        <begin position="262"/>
        <end position="281"/>
    </location>
</feature>
<evidence type="ECO:0000313" key="3">
    <source>
        <dbReference type="Proteomes" id="UP000242942"/>
    </source>
</evidence>
<keyword evidence="1" id="KW-1133">Transmembrane helix</keyword>
<dbReference type="Pfam" id="PF05795">
    <property type="entry name" value="Plasmodium_Vir"/>
    <property type="match status" value="1"/>
</dbReference>
<name>A0A1D3JFC5_PLAOA</name>
<sequence>MNENISESDLPSIKLYNELKDIIEYSTFHNFQKGKTTNTQIVEWITRFKSNIETYLLNPYKDFSLNDDKCCRYFYYLSHDIMQKLFLLSSDIWKINEWKQEIQNFRDKYFRTDSNFKCNKTYRYNNKEGKILDDFCVDSNFIKDKIDEIQKSDKCESIIHNMSSRKNELAEIFEREQKKERYTKFNATCSVEYFESIYPSISCIPTDKHLLAPGSVREPVHHADGETLQGTPVDQSLFPPGEMRHQIHESLIRQGENGENKVIGLVSLPVIGIVVISFLMYKFTNLGDKFQTYFRKNRSIIINHNDEITNEMLVNTPNFEDAYSENIPYNLLYQTV</sequence>
<protein>
    <submittedName>
        <fullName evidence="2">PIR protein</fullName>
    </submittedName>
</protein>
<keyword evidence="1" id="KW-0472">Membrane</keyword>
<dbReference type="InterPro" id="IPR008780">
    <property type="entry name" value="Plasmodium_Vir"/>
</dbReference>
<dbReference type="Proteomes" id="UP000242942">
    <property type="component" value="Unassembled WGS sequence"/>
</dbReference>
<proteinExistence type="predicted"/>
<dbReference type="OrthoDB" id="386945at2759"/>